<reference evidence="9 10" key="1">
    <citation type="submission" date="2019-10" db="EMBL/GenBank/DDBJ databases">
        <authorList>
            <person name="Dong K."/>
        </authorList>
    </citation>
    <scope>NUCLEOTIDE SEQUENCE [LARGE SCALE GENOMIC DNA]</scope>
    <source>
        <strain evidence="9 10">DSM 28960</strain>
    </source>
</reference>
<evidence type="ECO:0000256" key="4">
    <source>
        <dbReference type="ARBA" id="ARBA00022692"/>
    </source>
</evidence>
<dbReference type="EMBL" id="WITJ01000027">
    <property type="protein sequence ID" value="MQW40662.1"/>
    <property type="molecule type" value="Genomic_DNA"/>
</dbReference>
<keyword evidence="6 7" id="KW-0472">Membrane</keyword>
<keyword evidence="4 7" id="KW-0812">Transmembrane</keyword>
<feature type="transmembrane region" description="Helical" evidence="7">
    <location>
        <begin position="66"/>
        <end position="86"/>
    </location>
</feature>
<organism evidence="9 10">
    <name type="scientific">Lactococcus hircilactis</name>
    <dbReference type="NCBI Taxonomy" id="1494462"/>
    <lineage>
        <taxon>Bacteria</taxon>
        <taxon>Bacillati</taxon>
        <taxon>Bacillota</taxon>
        <taxon>Bacilli</taxon>
        <taxon>Lactobacillales</taxon>
        <taxon>Streptococcaceae</taxon>
        <taxon>Lactococcus</taxon>
    </lineage>
</organism>
<evidence type="ECO:0000259" key="8">
    <source>
        <dbReference type="Pfam" id="PF03458"/>
    </source>
</evidence>
<comment type="subcellular location">
    <subcellularLocation>
        <location evidence="1">Cell membrane</location>
        <topology evidence="1">Multi-pass membrane protein</topology>
    </subcellularLocation>
</comment>
<dbReference type="PANTHER" id="PTHR30506">
    <property type="entry name" value="INNER MEMBRANE PROTEIN"/>
    <property type="match status" value="1"/>
</dbReference>
<feature type="transmembrane region" description="Helical" evidence="7">
    <location>
        <begin position="193"/>
        <end position="210"/>
    </location>
</feature>
<keyword evidence="3" id="KW-1003">Cell membrane</keyword>
<gene>
    <name evidence="9" type="ORF">GHI93_12125</name>
</gene>
<evidence type="ECO:0000256" key="1">
    <source>
        <dbReference type="ARBA" id="ARBA00004651"/>
    </source>
</evidence>
<comment type="similarity">
    <text evidence="2">Belongs to the UPF0126 family.</text>
</comment>
<evidence type="ECO:0000256" key="2">
    <source>
        <dbReference type="ARBA" id="ARBA00008193"/>
    </source>
</evidence>
<accession>A0A7X1ZAF1</accession>
<keyword evidence="5 7" id="KW-1133">Transmembrane helix</keyword>
<dbReference type="AlphaFoldDB" id="A0A7X1ZAF1"/>
<dbReference type="GO" id="GO:0005886">
    <property type="term" value="C:plasma membrane"/>
    <property type="evidence" value="ECO:0007669"/>
    <property type="project" value="UniProtKB-SubCell"/>
</dbReference>
<feature type="transmembrane region" description="Helical" evidence="7">
    <location>
        <begin position="102"/>
        <end position="123"/>
    </location>
</feature>
<dbReference type="InterPro" id="IPR005115">
    <property type="entry name" value="Gly_transporter"/>
</dbReference>
<feature type="transmembrane region" description="Helical" evidence="7">
    <location>
        <begin position="135"/>
        <end position="156"/>
    </location>
</feature>
<name>A0A7X1ZAF1_9LACT</name>
<feature type="transmembrane region" description="Helical" evidence="7">
    <location>
        <begin position="168"/>
        <end position="187"/>
    </location>
</feature>
<protein>
    <submittedName>
        <fullName evidence="9">Trimeric intracellular cation channel family protein</fullName>
    </submittedName>
</protein>
<evidence type="ECO:0000256" key="3">
    <source>
        <dbReference type="ARBA" id="ARBA00022475"/>
    </source>
</evidence>
<evidence type="ECO:0000256" key="6">
    <source>
        <dbReference type="ARBA" id="ARBA00023136"/>
    </source>
</evidence>
<sequence length="219" mass="23759">MTLFSTIYSFLEIIGTIAFAVSGTVIGINHRLDIFGILTMSAVTAVGGGIIRDVCLGVIPPSSLKSPDYIIISAIASILTMIIALLTRKRRDSLSILKISQLYNFILVLSDAIGLGIFTVVGINSGIDKGFNHNLFFIVFLGVVTGVGGGMIRDVIANQVPMIFRENIYAVSCIIGGTLYVVLFPYLNHSLNMLLAILIIVTIRLISEKMKINLPRIKK</sequence>
<keyword evidence="10" id="KW-1185">Reference proteome</keyword>
<dbReference type="Proteomes" id="UP000439550">
    <property type="component" value="Unassembled WGS sequence"/>
</dbReference>
<feature type="transmembrane region" description="Helical" evidence="7">
    <location>
        <begin position="35"/>
        <end position="60"/>
    </location>
</feature>
<evidence type="ECO:0000256" key="5">
    <source>
        <dbReference type="ARBA" id="ARBA00022989"/>
    </source>
</evidence>
<feature type="transmembrane region" description="Helical" evidence="7">
    <location>
        <begin position="6"/>
        <end position="28"/>
    </location>
</feature>
<feature type="domain" description="Glycine transporter" evidence="8">
    <location>
        <begin position="109"/>
        <end position="183"/>
    </location>
</feature>
<proteinExistence type="inferred from homology"/>
<comment type="caution">
    <text evidence="9">The sequence shown here is derived from an EMBL/GenBank/DDBJ whole genome shotgun (WGS) entry which is preliminary data.</text>
</comment>
<evidence type="ECO:0000256" key="7">
    <source>
        <dbReference type="SAM" id="Phobius"/>
    </source>
</evidence>
<feature type="domain" description="Glycine transporter" evidence="8">
    <location>
        <begin position="10"/>
        <end position="83"/>
    </location>
</feature>
<evidence type="ECO:0000313" key="9">
    <source>
        <dbReference type="EMBL" id="MQW40662.1"/>
    </source>
</evidence>
<dbReference type="Pfam" id="PF03458">
    <property type="entry name" value="Gly_transporter"/>
    <property type="match status" value="2"/>
</dbReference>
<evidence type="ECO:0000313" key="10">
    <source>
        <dbReference type="Proteomes" id="UP000439550"/>
    </source>
</evidence>
<dbReference type="PANTHER" id="PTHR30506:SF3">
    <property type="entry name" value="UPF0126 INNER MEMBRANE PROTEIN YADS-RELATED"/>
    <property type="match status" value="1"/>
</dbReference>